<protein>
    <submittedName>
        <fullName evidence="1">Uncharacterized protein</fullName>
    </submittedName>
</protein>
<sequence length="51" mass="4996">LGADGGIGGSVGGCQESSLGGLVRVAESPTAACSPAVRFACPYGRAREDLE</sequence>
<proteinExistence type="predicted"/>
<organism evidence="1 2">
    <name type="scientific">Pelobates cultripes</name>
    <name type="common">Western spadefoot toad</name>
    <dbReference type="NCBI Taxonomy" id="61616"/>
    <lineage>
        <taxon>Eukaryota</taxon>
        <taxon>Metazoa</taxon>
        <taxon>Chordata</taxon>
        <taxon>Craniata</taxon>
        <taxon>Vertebrata</taxon>
        <taxon>Euteleostomi</taxon>
        <taxon>Amphibia</taxon>
        <taxon>Batrachia</taxon>
        <taxon>Anura</taxon>
        <taxon>Pelobatoidea</taxon>
        <taxon>Pelobatidae</taxon>
        <taxon>Pelobates</taxon>
    </lineage>
</organism>
<comment type="caution">
    <text evidence="1">The sequence shown here is derived from an EMBL/GenBank/DDBJ whole genome shotgun (WGS) entry which is preliminary data.</text>
</comment>
<evidence type="ECO:0000313" key="2">
    <source>
        <dbReference type="Proteomes" id="UP001295444"/>
    </source>
</evidence>
<dbReference type="EMBL" id="CAKOES020000179">
    <property type="protein sequence ID" value="CAH2330037.1"/>
    <property type="molecule type" value="Genomic_DNA"/>
</dbReference>
<gene>
    <name evidence="1" type="ORF">PECUL_23A042902</name>
</gene>
<evidence type="ECO:0000313" key="1">
    <source>
        <dbReference type="EMBL" id="CAH2330037.1"/>
    </source>
</evidence>
<name>A0AAD1TST3_PELCU</name>
<keyword evidence="2" id="KW-1185">Reference proteome</keyword>
<feature type="non-terminal residue" evidence="1">
    <location>
        <position position="1"/>
    </location>
</feature>
<dbReference type="AlphaFoldDB" id="A0AAD1TST3"/>
<reference evidence="1" key="1">
    <citation type="submission" date="2022-03" db="EMBL/GenBank/DDBJ databases">
        <authorList>
            <person name="Alioto T."/>
            <person name="Alioto T."/>
            <person name="Gomez Garrido J."/>
        </authorList>
    </citation>
    <scope>NUCLEOTIDE SEQUENCE</scope>
</reference>
<accession>A0AAD1TST3</accession>
<dbReference type="Proteomes" id="UP001295444">
    <property type="component" value="Unassembled WGS sequence"/>
</dbReference>
<feature type="non-terminal residue" evidence="1">
    <location>
        <position position="51"/>
    </location>
</feature>